<dbReference type="SUPFAM" id="SSF81383">
    <property type="entry name" value="F-box domain"/>
    <property type="match status" value="1"/>
</dbReference>
<name>A0A6A6RDQ8_9PEZI</name>
<evidence type="ECO:0000313" key="2">
    <source>
        <dbReference type="Proteomes" id="UP000799750"/>
    </source>
</evidence>
<organism evidence="1 2">
    <name type="scientific">Lophium mytilinum</name>
    <dbReference type="NCBI Taxonomy" id="390894"/>
    <lineage>
        <taxon>Eukaryota</taxon>
        <taxon>Fungi</taxon>
        <taxon>Dikarya</taxon>
        <taxon>Ascomycota</taxon>
        <taxon>Pezizomycotina</taxon>
        <taxon>Dothideomycetes</taxon>
        <taxon>Pleosporomycetidae</taxon>
        <taxon>Mytilinidiales</taxon>
        <taxon>Mytilinidiaceae</taxon>
        <taxon>Lophium</taxon>
    </lineage>
</organism>
<dbReference type="InterPro" id="IPR036047">
    <property type="entry name" value="F-box-like_dom_sf"/>
</dbReference>
<dbReference type="AlphaFoldDB" id="A0A6A6RDQ8"/>
<keyword evidence="2" id="KW-1185">Reference proteome</keyword>
<proteinExistence type="predicted"/>
<sequence>MTLPFSPTPSPSPPYLPSLPPELWIRILIYNADLTHLWTACRQVSQSFRAFTEQAFADTHLRHTTIYFHLDKYNLGGSTRRPEVVTAFTRFSPSRLKERVYFTQNQTDPEILQFSIKNISRGGRGKPKETDVAHLRKLLLERWRQQVQDIRPECPNYVIQIGDMVNDTALPGLELHKDTDVEISFEWRSMLTVFFREQERMRRLAESWHSDVAPQMAESRRKVAAGEMTLADQLVWSAKLWAGAEKGFRKAIRRARLREHYRVNEEMVWAIGSMEHLEGPARLLKDVPGGRVGEKWFQSMYLPEYLLMDEWSSLQRIDSKAEMVAMA</sequence>
<dbReference type="OrthoDB" id="2997776at2759"/>
<gene>
    <name evidence="1" type="ORF">BU16DRAFT_521608</name>
</gene>
<dbReference type="Proteomes" id="UP000799750">
    <property type="component" value="Unassembled WGS sequence"/>
</dbReference>
<dbReference type="EMBL" id="MU004181">
    <property type="protein sequence ID" value="KAF2502978.1"/>
    <property type="molecule type" value="Genomic_DNA"/>
</dbReference>
<reference evidence="1" key="1">
    <citation type="journal article" date="2020" name="Stud. Mycol.">
        <title>101 Dothideomycetes genomes: a test case for predicting lifestyles and emergence of pathogens.</title>
        <authorList>
            <person name="Haridas S."/>
            <person name="Albert R."/>
            <person name="Binder M."/>
            <person name="Bloem J."/>
            <person name="Labutti K."/>
            <person name="Salamov A."/>
            <person name="Andreopoulos B."/>
            <person name="Baker S."/>
            <person name="Barry K."/>
            <person name="Bills G."/>
            <person name="Bluhm B."/>
            <person name="Cannon C."/>
            <person name="Castanera R."/>
            <person name="Culley D."/>
            <person name="Daum C."/>
            <person name="Ezra D."/>
            <person name="Gonzalez J."/>
            <person name="Henrissat B."/>
            <person name="Kuo A."/>
            <person name="Liang C."/>
            <person name="Lipzen A."/>
            <person name="Lutzoni F."/>
            <person name="Magnuson J."/>
            <person name="Mondo S."/>
            <person name="Nolan M."/>
            <person name="Ohm R."/>
            <person name="Pangilinan J."/>
            <person name="Park H.-J."/>
            <person name="Ramirez L."/>
            <person name="Alfaro M."/>
            <person name="Sun H."/>
            <person name="Tritt A."/>
            <person name="Yoshinaga Y."/>
            <person name="Zwiers L.-H."/>
            <person name="Turgeon B."/>
            <person name="Goodwin S."/>
            <person name="Spatafora J."/>
            <person name="Crous P."/>
            <person name="Grigoriev I."/>
        </authorList>
    </citation>
    <scope>NUCLEOTIDE SEQUENCE</scope>
    <source>
        <strain evidence="1">CBS 269.34</strain>
    </source>
</reference>
<evidence type="ECO:0008006" key="3">
    <source>
        <dbReference type="Google" id="ProtNLM"/>
    </source>
</evidence>
<evidence type="ECO:0000313" key="1">
    <source>
        <dbReference type="EMBL" id="KAF2502978.1"/>
    </source>
</evidence>
<accession>A0A6A6RDQ8</accession>
<protein>
    <recommendedName>
        <fullName evidence="3">F-box domain-containing protein</fullName>
    </recommendedName>
</protein>